<dbReference type="PRINTS" id="PR00463">
    <property type="entry name" value="EP450I"/>
</dbReference>
<gene>
    <name evidence="14" type="ORF">AYL99_01793</name>
</gene>
<evidence type="ECO:0000256" key="7">
    <source>
        <dbReference type="ARBA" id="ARBA00022989"/>
    </source>
</evidence>
<evidence type="ECO:0000256" key="9">
    <source>
        <dbReference type="ARBA" id="ARBA00023004"/>
    </source>
</evidence>
<evidence type="ECO:0000256" key="12">
    <source>
        <dbReference type="PIRSR" id="PIRSR602401-1"/>
    </source>
</evidence>
<comment type="similarity">
    <text evidence="3 13">Belongs to the cytochrome P450 family.</text>
</comment>
<keyword evidence="4 12" id="KW-0349">Heme</keyword>
<reference evidence="14 15" key="1">
    <citation type="submission" date="2016-04" db="EMBL/GenBank/DDBJ databases">
        <title>Draft genome of Fonsecaea erecta CBS 125763.</title>
        <authorList>
            <person name="Weiss V.A."/>
            <person name="Vicente V.A."/>
            <person name="Raittz R.T."/>
            <person name="Moreno L.F."/>
            <person name="De Souza E.M."/>
            <person name="Pedrosa F.O."/>
            <person name="Steffens M.B."/>
            <person name="Faoro H."/>
            <person name="Tadra-Sfeir M.Z."/>
            <person name="Najafzadeh M.J."/>
            <person name="Felipe M.S."/>
            <person name="Teixeira M."/>
            <person name="Sun J."/>
            <person name="Xi L."/>
            <person name="Gomes R."/>
            <person name="De Azevedo C.M."/>
            <person name="Salgado C.G."/>
            <person name="Da Silva M.B."/>
            <person name="Nascimento M.F."/>
            <person name="Queiroz-Telles F."/>
            <person name="Attili D.S."/>
            <person name="Gorbushina A."/>
        </authorList>
    </citation>
    <scope>NUCLEOTIDE SEQUENCE [LARGE SCALE GENOMIC DNA]</scope>
    <source>
        <strain evidence="14 15">CBS 125763</strain>
    </source>
</reference>
<dbReference type="PANTHER" id="PTHR24305">
    <property type="entry name" value="CYTOCHROME P450"/>
    <property type="match status" value="1"/>
</dbReference>
<feature type="binding site" description="axial binding residue" evidence="12">
    <location>
        <position position="437"/>
    </location>
    <ligand>
        <name>heme</name>
        <dbReference type="ChEBI" id="CHEBI:30413"/>
    </ligand>
    <ligandPart>
        <name>Fe</name>
        <dbReference type="ChEBI" id="CHEBI:18248"/>
    </ligandPart>
</feature>
<dbReference type="PROSITE" id="PS00086">
    <property type="entry name" value="CYTOCHROME_P450"/>
    <property type="match status" value="1"/>
</dbReference>
<dbReference type="Proteomes" id="UP000078343">
    <property type="component" value="Unassembled WGS sequence"/>
</dbReference>
<dbReference type="GO" id="GO:0004497">
    <property type="term" value="F:monooxygenase activity"/>
    <property type="evidence" value="ECO:0007669"/>
    <property type="project" value="UniProtKB-KW"/>
</dbReference>
<evidence type="ECO:0000256" key="5">
    <source>
        <dbReference type="ARBA" id="ARBA00022692"/>
    </source>
</evidence>
<comment type="subcellular location">
    <subcellularLocation>
        <location evidence="2">Membrane</location>
    </subcellularLocation>
</comment>
<dbReference type="AlphaFoldDB" id="A0A178ZT23"/>
<keyword evidence="10 13" id="KW-0503">Monooxygenase</keyword>
<keyword evidence="5" id="KW-0812">Transmembrane</keyword>
<dbReference type="SUPFAM" id="SSF48264">
    <property type="entry name" value="Cytochrome P450"/>
    <property type="match status" value="1"/>
</dbReference>
<dbReference type="OrthoDB" id="1470350at2759"/>
<evidence type="ECO:0000256" key="2">
    <source>
        <dbReference type="ARBA" id="ARBA00004370"/>
    </source>
</evidence>
<dbReference type="GO" id="GO:0016705">
    <property type="term" value="F:oxidoreductase activity, acting on paired donors, with incorporation or reduction of molecular oxygen"/>
    <property type="evidence" value="ECO:0007669"/>
    <property type="project" value="InterPro"/>
</dbReference>
<dbReference type="InterPro" id="IPR001128">
    <property type="entry name" value="Cyt_P450"/>
</dbReference>
<name>A0A178ZT23_9EURO</name>
<keyword evidence="7" id="KW-1133">Transmembrane helix</keyword>
<evidence type="ECO:0000256" key="6">
    <source>
        <dbReference type="ARBA" id="ARBA00022723"/>
    </source>
</evidence>
<sequence length="509" mass="57477">MALLSLAVLIIGAATVLLLLKIGYLAFFHPLAKYPGPFLAKFTSFYAAYHGWMGDIHLDIWRCHQRYGDHVRYGPNKLLFCTAEALKDIYSTGTQSNFVKADSYTPLIHRSPNILTIRGGKEHARRRRIMAQGVSEKAQRGYEKRIAVHIDRLCKIVYSKTEAINISDWCYYLLFDIMSDVVFGARYNLLENDEFRYVPDAINKSNVRMSTLFQFPQLASFKWTKYLFRDAIAARNQFVPFVSRVVKERLRRQKMISDKKDEVTDVFANLAASEDPETGDTFTDNEIAAESTTLIVAGSDTTSTALSGLFFYLANNPIARAKATAEVRAKFSSRNDIIMGAALGSCTYLRACVDEAMRMSPPVGVPLWRRVRSDATIDSLVVEAGSDVGMSIYTMHHDPRYFEEPFEYKPDRWLANDKAIERARSVFNPFSIGSRACLGKGLAMTELLLTMATILFHGDFELAAGDLGKLGRGSRAGPYGRHRENEYQLWDFITGQRRGPILQFSSRTV</sequence>
<evidence type="ECO:0000256" key="10">
    <source>
        <dbReference type="ARBA" id="ARBA00023033"/>
    </source>
</evidence>
<proteinExistence type="inferred from homology"/>
<dbReference type="GeneID" id="30005963"/>
<comment type="caution">
    <text evidence="14">The sequence shown here is derived from an EMBL/GenBank/DDBJ whole genome shotgun (WGS) entry which is preliminary data.</text>
</comment>
<evidence type="ECO:0000313" key="15">
    <source>
        <dbReference type="Proteomes" id="UP000078343"/>
    </source>
</evidence>
<dbReference type="GO" id="GO:0005506">
    <property type="term" value="F:iron ion binding"/>
    <property type="evidence" value="ECO:0007669"/>
    <property type="project" value="InterPro"/>
</dbReference>
<organism evidence="14 15">
    <name type="scientific">Fonsecaea erecta</name>
    <dbReference type="NCBI Taxonomy" id="1367422"/>
    <lineage>
        <taxon>Eukaryota</taxon>
        <taxon>Fungi</taxon>
        <taxon>Dikarya</taxon>
        <taxon>Ascomycota</taxon>
        <taxon>Pezizomycotina</taxon>
        <taxon>Eurotiomycetes</taxon>
        <taxon>Chaetothyriomycetidae</taxon>
        <taxon>Chaetothyriales</taxon>
        <taxon>Herpotrichiellaceae</taxon>
        <taxon>Fonsecaea</taxon>
    </lineage>
</organism>
<comment type="cofactor">
    <cofactor evidence="1 12">
        <name>heme</name>
        <dbReference type="ChEBI" id="CHEBI:30413"/>
    </cofactor>
</comment>
<dbReference type="InterPro" id="IPR050121">
    <property type="entry name" value="Cytochrome_P450_monoxygenase"/>
</dbReference>
<evidence type="ECO:0000256" key="4">
    <source>
        <dbReference type="ARBA" id="ARBA00022617"/>
    </source>
</evidence>
<dbReference type="GO" id="GO:0016020">
    <property type="term" value="C:membrane"/>
    <property type="evidence" value="ECO:0007669"/>
    <property type="project" value="UniProtKB-SubCell"/>
</dbReference>
<evidence type="ECO:0008006" key="16">
    <source>
        <dbReference type="Google" id="ProtNLM"/>
    </source>
</evidence>
<dbReference type="GO" id="GO:1902181">
    <property type="term" value="P:verruculogen biosynthetic process"/>
    <property type="evidence" value="ECO:0007669"/>
    <property type="project" value="UniProtKB-ARBA"/>
</dbReference>
<evidence type="ECO:0000256" key="3">
    <source>
        <dbReference type="ARBA" id="ARBA00010617"/>
    </source>
</evidence>
<dbReference type="Gene3D" id="1.10.630.10">
    <property type="entry name" value="Cytochrome P450"/>
    <property type="match status" value="1"/>
</dbReference>
<dbReference type="GO" id="GO:0020037">
    <property type="term" value="F:heme binding"/>
    <property type="evidence" value="ECO:0007669"/>
    <property type="project" value="InterPro"/>
</dbReference>
<dbReference type="RefSeq" id="XP_018695933.1">
    <property type="nucleotide sequence ID" value="XM_018833309.1"/>
</dbReference>
<dbReference type="CDD" id="cd11061">
    <property type="entry name" value="CYP67-like"/>
    <property type="match status" value="1"/>
</dbReference>
<keyword evidence="6 12" id="KW-0479">Metal-binding</keyword>
<keyword evidence="11" id="KW-0472">Membrane</keyword>
<accession>A0A178ZT23</accession>
<evidence type="ECO:0000313" key="14">
    <source>
        <dbReference type="EMBL" id="OAP62566.1"/>
    </source>
</evidence>
<evidence type="ECO:0000256" key="1">
    <source>
        <dbReference type="ARBA" id="ARBA00001971"/>
    </source>
</evidence>
<keyword evidence="8 13" id="KW-0560">Oxidoreductase</keyword>
<dbReference type="FunFam" id="1.10.630.10:FF:000063">
    <property type="entry name" value="Cytochrome P450 monooxygenase"/>
    <property type="match status" value="1"/>
</dbReference>
<protein>
    <recommendedName>
        <fullName evidence="16">Cytochrome P450 monooxygenase</fullName>
    </recommendedName>
</protein>
<dbReference type="InterPro" id="IPR036396">
    <property type="entry name" value="Cyt_P450_sf"/>
</dbReference>
<dbReference type="EMBL" id="LVYI01000002">
    <property type="protein sequence ID" value="OAP62566.1"/>
    <property type="molecule type" value="Genomic_DNA"/>
</dbReference>
<keyword evidence="9 12" id="KW-0408">Iron</keyword>
<dbReference type="InterPro" id="IPR002401">
    <property type="entry name" value="Cyt_P450_E_grp-I"/>
</dbReference>
<dbReference type="InterPro" id="IPR017972">
    <property type="entry name" value="Cyt_P450_CS"/>
</dbReference>
<keyword evidence="15" id="KW-1185">Reference proteome</keyword>
<evidence type="ECO:0000256" key="11">
    <source>
        <dbReference type="ARBA" id="ARBA00023136"/>
    </source>
</evidence>
<evidence type="ECO:0000256" key="13">
    <source>
        <dbReference type="RuleBase" id="RU000461"/>
    </source>
</evidence>
<dbReference type="STRING" id="1367422.A0A178ZT23"/>
<dbReference type="PRINTS" id="PR00385">
    <property type="entry name" value="P450"/>
</dbReference>
<evidence type="ECO:0000256" key="8">
    <source>
        <dbReference type="ARBA" id="ARBA00023002"/>
    </source>
</evidence>
<dbReference type="PANTHER" id="PTHR24305:SF237">
    <property type="entry name" value="CYTOCHROME P450 MONOOXYGENASE ATNE-RELATED"/>
    <property type="match status" value="1"/>
</dbReference>
<dbReference type="Pfam" id="PF00067">
    <property type="entry name" value="p450"/>
    <property type="match status" value="1"/>
</dbReference>